<dbReference type="Proteomes" id="UP000732105">
    <property type="component" value="Unassembled WGS sequence"/>
</dbReference>
<keyword evidence="1" id="KW-1133">Transmembrane helix</keyword>
<evidence type="ECO:0000313" key="2">
    <source>
        <dbReference type="EMBL" id="NOU58597.1"/>
    </source>
</evidence>
<protein>
    <submittedName>
        <fullName evidence="2">Uncharacterized protein</fullName>
    </submittedName>
</protein>
<evidence type="ECO:0000313" key="3">
    <source>
        <dbReference type="Proteomes" id="UP000732105"/>
    </source>
</evidence>
<organism evidence="2 3">
    <name type="scientific">Marinifilum caeruleilacunae</name>
    <dbReference type="NCBI Taxonomy" id="2499076"/>
    <lineage>
        <taxon>Bacteria</taxon>
        <taxon>Pseudomonadati</taxon>
        <taxon>Bacteroidota</taxon>
        <taxon>Bacteroidia</taxon>
        <taxon>Marinilabiliales</taxon>
        <taxon>Marinifilaceae</taxon>
    </lineage>
</organism>
<proteinExistence type="predicted"/>
<sequence>MKKSDLVDLSVKVIGIYVIVTSVFYLKDLYMVLSFASKPEATMNMSFYFIGITLSLLLGLIMTFKSHGIAKKITKEDAIIEISSKIDMAQLLEIALTIIGLLILIFKFTFFFSAVYRQVNQLFVETPFMQQMIATDIATLLQYVLGFVLISKSASLSKWLVSMKK</sequence>
<feature type="transmembrane region" description="Helical" evidence="1">
    <location>
        <begin position="128"/>
        <end position="150"/>
    </location>
</feature>
<accession>A0ABX1WRH4</accession>
<comment type="caution">
    <text evidence="2">The sequence shown here is derived from an EMBL/GenBank/DDBJ whole genome shotgun (WGS) entry which is preliminary data.</text>
</comment>
<feature type="transmembrane region" description="Helical" evidence="1">
    <location>
        <begin position="7"/>
        <end position="26"/>
    </location>
</feature>
<reference evidence="2 3" key="1">
    <citation type="submission" date="2018-12" db="EMBL/GenBank/DDBJ databases">
        <title>Marinifilum JC070 sp. nov., a marine bacterium isolated from Yongle Blue Hole in the South China Sea.</title>
        <authorList>
            <person name="Fu T."/>
        </authorList>
    </citation>
    <scope>NUCLEOTIDE SEQUENCE [LARGE SCALE GENOMIC DNA]</scope>
    <source>
        <strain evidence="2 3">JC070</strain>
    </source>
</reference>
<keyword evidence="3" id="KW-1185">Reference proteome</keyword>
<keyword evidence="1" id="KW-0472">Membrane</keyword>
<name>A0ABX1WRH4_9BACT</name>
<dbReference type="RefSeq" id="WP_171593864.1">
    <property type="nucleotide sequence ID" value="NZ_RZNH01000002.1"/>
</dbReference>
<gene>
    <name evidence="2" type="ORF">ELS83_02115</name>
</gene>
<evidence type="ECO:0000256" key="1">
    <source>
        <dbReference type="SAM" id="Phobius"/>
    </source>
</evidence>
<dbReference type="EMBL" id="RZNH01000002">
    <property type="protein sequence ID" value="NOU58597.1"/>
    <property type="molecule type" value="Genomic_DNA"/>
</dbReference>
<keyword evidence="1" id="KW-0812">Transmembrane</keyword>
<feature type="transmembrane region" description="Helical" evidence="1">
    <location>
        <begin position="46"/>
        <end position="64"/>
    </location>
</feature>
<feature type="transmembrane region" description="Helical" evidence="1">
    <location>
        <begin position="94"/>
        <end position="116"/>
    </location>
</feature>